<gene>
    <name evidence="5" type="ORF">CSKR_111766</name>
</gene>
<keyword evidence="3" id="KW-0732">Signal</keyword>
<dbReference type="InterPro" id="IPR051487">
    <property type="entry name" value="Ser/Thr_Proteases_Immune/Dev"/>
</dbReference>
<dbReference type="SUPFAM" id="SSF50494">
    <property type="entry name" value="Trypsin-like serine proteases"/>
    <property type="match status" value="1"/>
</dbReference>
<evidence type="ECO:0000313" key="6">
    <source>
        <dbReference type="Proteomes" id="UP000286415"/>
    </source>
</evidence>
<reference evidence="5 6" key="2">
    <citation type="journal article" date="2021" name="Genomics">
        <title>High-quality reference genome for Clonorchis sinensis.</title>
        <authorList>
            <person name="Young N.D."/>
            <person name="Stroehlein A.J."/>
            <person name="Kinkar L."/>
            <person name="Wang T."/>
            <person name="Sohn W.M."/>
            <person name="Chang B.C.H."/>
            <person name="Kaur P."/>
            <person name="Weisz D."/>
            <person name="Dudchenko O."/>
            <person name="Aiden E.L."/>
            <person name="Korhonen P.K."/>
            <person name="Gasser R.B."/>
        </authorList>
    </citation>
    <scope>NUCLEOTIDE SEQUENCE [LARGE SCALE GENOMIC DNA]</scope>
    <source>
        <strain evidence="5">Cs-k2</strain>
    </source>
</reference>
<evidence type="ECO:0000259" key="4">
    <source>
        <dbReference type="PROSITE" id="PS50240"/>
    </source>
</evidence>
<organism evidence="5 6">
    <name type="scientific">Clonorchis sinensis</name>
    <name type="common">Chinese liver fluke</name>
    <dbReference type="NCBI Taxonomy" id="79923"/>
    <lineage>
        <taxon>Eukaryota</taxon>
        <taxon>Metazoa</taxon>
        <taxon>Spiralia</taxon>
        <taxon>Lophotrochozoa</taxon>
        <taxon>Platyhelminthes</taxon>
        <taxon>Trematoda</taxon>
        <taxon>Digenea</taxon>
        <taxon>Opisthorchiida</taxon>
        <taxon>Opisthorchiata</taxon>
        <taxon>Opisthorchiidae</taxon>
        <taxon>Clonorchis</taxon>
    </lineage>
</organism>
<keyword evidence="6" id="KW-1185">Reference proteome</keyword>
<sequence length="314" mass="34910">MLLRLLLTLLTSVQFVCSSVVVPQSLTNVSTPPVSEHQFSMSKRIIGGEPVEADKYLWAVSLQVDENTGPLARFKINYLPLCGGSLISSRWVVTASHCFYYTQDPSRWRVRLGYGKLHAGYWETAKSWFYHRYGSQRQMLKPYYNVKEIFIHPEFHPQGMYKDIALVYLKESVPFKVLPGFAPLRLPKHTPTGEWPPPGSHCTAIGWGCGVSRGPPKDKQHAVNLTTIPHSLCSSIYGDKGLSPFKLCAGFVRQGKGLCHGDSGGPLVCYSVDGKEILAGVAISGNPNGPSIFTGASHFRTWIDSMLRYHHTLD</sequence>
<dbReference type="PROSITE" id="PS50240">
    <property type="entry name" value="TRYPSIN_DOM"/>
    <property type="match status" value="1"/>
</dbReference>
<keyword evidence="5" id="KW-0645">Protease</keyword>
<keyword evidence="5" id="KW-0812">Transmembrane</keyword>
<dbReference type="EMBL" id="NIRI02000056">
    <property type="protein sequence ID" value="KAG5446696.1"/>
    <property type="molecule type" value="Genomic_DNA"/>
</dbReference>
<feature type="domain" description="Peptidase S1" evidence="4">
    <location>
        <begin position="45"/>
        <end position="308"/>
    </location>
</feature>
<dbReference type="AlphaFoldDB" id="A0A8T1MCX8"/>
<proteinExistence type="inferred from homology"/>
<dbReference type="InterPro" id="IPR001314">
    <property type="entry name" value="Peptidase_S1A"/>
</dbReference>
<dbReference type="OrthoDB" id="10002959at2759"/>
<feature type="chain" id="PRO_5035793831" evidence="3">
    <location>
        <begin position="19"/>
        <end position="314"/>
    </location>
</feature>
<comment type="caution">
    <text evidence="5">The sequence shown here is derived from an EMBL/GenBank/DDBJ whole genome shotgun (WGS) entry which is preliminary data.</text>
</comment>
<feature type="signal peptide" evidence="3">
    <location>
        <begin position="1"/>
        <end position="18"/>
    </location>
</feature>
<dbReference type="GO" id="GO:0004252">
    <property type="term" value="F:serine-type endopeptidase activity"/>
    <property type="evidence" value="ECO:0007669"/>
    <property type="project" value="InterPro"/>
</dbReference>
<accession>A0A8T1MCX8</accession>
<dbReference type="Gene3D" id="2.40.10.10">
    <property type="entry name" value="Trypsin-like serine proteases"/>
    <property type="match status" value="1"/>
</dbReference>
<dbReference type="InterPro" id="IPR043504">
    <property type="entry name" value="Peptidase_S1_PA_chymotrypsin"/>
</dbReference>
<dbReference type="InterPro" id="IPR001254">
    <property type="entry name" value="Trypsin_dom"/>
</dbReference>
<dbReference type="GO" id="GO:0006508">
    <property type="term" value="P:proteolysis"/>
    <property type="evidence" value="ECO:0007669"/>
    <property type="project" value="UniProtKB-KW"/>
</dbReference>
<dbReference type="PRINTS" id="PR00722">
    <property type="entry name" value="CHYMOTRYPSIN"/>
</dbReference>
<evidence type="ECO:0000313" key="5">
    <source>
        <dbReference type="EMBL" id="KAG5446696.1"/>
    </source>
</evidence>
<protein>
    <submittedName>
        <fullName evidence="5">Transmembrane protease serine 6</fullName>
    </submittedName>
</protein>
<keyword evidence="1" id="KW-1015">Disulfide bond</keyword>
<comment type="similarity">
    <text evidence="2">Belongs to the peptidase S1 family. CLIP subfamily.</text>
</comment>
<keyword evidence="5" id="KW-0378">Hydrolase</keyword>
<keyword evidence="5" id="KW-0472">Membrane</keyword>
<dbReference type="SMART" id="SM00020">
    <property type="entry name" value="Tryp_SPc"/>
    <property type="match status" value="1"/>
</dbReference>
<name>A0A8T1MCX8_CLOSI</name>
<reference evidence="5 6" key="1">
    <citation type="journal article" date="2018" name="Biotechnol. Adv.">
        <title>Improved genomic resources and new bioinformatic workflow for the carcinogenic parasite Clonorchis sinensis: Biotechnological implications.</title>
        <authorList>
            <person name="Wang D."/>
            <person name="Korhonen P.K."/>
            <person name="Gasser R.B."/>
            <person name="Young N.D."/>
        </authorList>
    </citation>
    <scope>NUCLEOTIDE SEQUENCE [LARGE SCALE GENOMIC DNA]</scope>
    <source>
        <strain evidence="5">Cs-k2</strain>
    </source>
</reference>
<dbReference type="InterPro" id="IPR009003">
    <property type="entry name" value="Peptidase_S1_PA"/>
</dbReference>
<dbReference type="CDD" id="cd00190">
    <property type="entry name" value="Tryp_SPc"/>
    <property type="match status" value="1"/>
</dbReference>
<evidence type="ECO:0000256" key="1">
    <source>
        <dbReference type="ARBA" id="ARBA00023157"/>
    </source>
</evidence>
<dbReference type="PROSITE" id="PS00134">
    <property type="entry name" value="TRYPSIN_HIS"/>
    <property type="match status" value="1"/>
</dbReference>
<dbReference type="Pfam" id="PF00089">
    <property type="entry name" value="Trypsin"/>
    <property type="match status" value="1"/>
</dbReference>
<dbReference type="PANTHER" id="PTHR24256">
    <property type="entry name" value="TRYPTASE-RELATED"/>
    <property type="match status" value="1"/>
</dbReference>
<evidence type="ECO:0000256" key="3">
    <source>
        <dbReference type="SAM" id="SignalP"/>
    </source>
</evidence>
<dbReference type="InterPro" id="IPR018114">
    <property type="entry name" value="TRYPSIN_HIS"/>
</dbReference>
<evidence type="ECO:0000256" key="2">
    <source>
        <dbReference type="ARBA" id="ARBA00024195"/>
    </source>
</evidence>
<dbReference type="Proteomes" id="UP000286415">
    <property type="component" value="Unassembled WGS sequence"/>
</dbReference>